<reference evidence="1" key="1">
    <citation type="submission" date="2013-11" db="EMBL/GenBank/DDBJ databases">
        <title>Draft genome sequence of the broad-host-range Rhizobium sp. LPU83 strain, a member of the low-genetic diversity Oregon-like Rhizobium sp. group.</title>
        <authorList>
            <person name="Wibberg D."/>
            <person name="Puehler A."/>
            <person name="Schlueter A."/>
        </authorList>
    </citation>
    <scope>NUCLEOTIDE SEQUENCE [LARGE SCALE GENOMIC DNA]</scope>
    <source>
        <strain evidence="1">LPU83</strain>
        <plasmid evidence="1">pLPU83d</plasmid>
    </source>
</reference>
<name>W6RVK2_9HYPH</name>
<dbReference type="HOGENOM" id="CLU_107154_0_0_5"/>
<dbReference type="AlphaFoldDB" id="W6RVK2"/>
<evidence type="ECO:0000313" key="2">
    <source>
        <dbReference type="Proteomes" id="UP000019443"/>
    </source>
</evidence>
<dbReference type="Pfam" id="PF16867">
    <property type="entry name" value="DMSP_lyase"/>
    <property type="match status" value="1"/>
</dbReference>
<dbReference type="InterPro" id="IPR014710">
    <property type="entry name" value="RmlC-like_jellyroll"/>
</dbReference>
<gene>
    <name evidence="1" type="ORF">LPU83_pLPU83d_1303</name>
</gene>
<dbReference type="RefSeq" id="WP_024315973.1">
    <property type="nucleotide sequence ID" value="NZ_ATTO01000027.1"/>
</dbReference>
<keyword evidence="1" id="KW-0614">Plasmid</keyword>
<sequence>MIERSADLQLFIDAAFAVFDRQVEDLNGRRSILEIFGLLEHKGVEKHGTGSRLPVCEWLPEALALKVDDPLLQHMLGRFEALEPRLKWRRRSKYDDTASENFVDGHANAVIVGPGGLEDRDDVWLGVTLMAPGVRYPDHNHAPEETYLVLSDGEFRQGDSAWFAPGKGGTFYNLPNIKHAMRSLNTPLFAFWALCA</sequence>
<dbReference type="GO" id="GO:0047869">
    <property type="term" value="F:dimethylpropiothetin dethiomethylase activity"/>
    <property type="evidence" value="ECO:0007669"/>
    <property type="project" value="InterPro"/>
</dbReference>
<protein>
    <submittedName>
        <fullName evidence="1">Uncharacterized protein</fullName>
    </submittedName>
</protein>
<dbReference type="InterPro" id="IPR011051">
    <property type="entry name" value="RmlC_Cupin_sf"/>
</dbReference>
<dbReference type="Proteomes" id="UP000019443">
    <property type="component" value="Plasmid pLPU83d"/>
</dbReference>
<dbReference type="Gene3D" id="2.60.120.10">
    <property type="entry name" value="Jelly Rolls"/>
    <property type="match status" value="1"/>
</dbReference>
<geneLocation type="plasmid" evidence="1 2">
    <name>pLPU83d</name>
</geneLocation>
<accession>W6RVK2</accession>
<organism evidence="1 2">
    <name type="scientific">Rhizobium favelukesii</name>
    <dbReference type="NCBI Taxonomy" id="348824"/>
    <lineage>
        <taxon>Bacteria</taxon>
        <taxon>Pseudomonadati</taxon>
        <taxon>Pseudomonadota</taxon>
        <taxon>Alphaproteobacteria</taxon>
        <taxon>Hyphomicrobiales</taxon>
        <taxon>Rhizobiaceae</taxon>
        <taxon>Rhizobium/Agrobacterium group</taxon>
        <taxon>Rhizobium</taxon>
    </lineage>
</organism>
<dbReference type="EMBL" id="HG916855">
    <property type="protein sequence ID" value="CDM62673.1"/>
    <property type="molecule type" value="Genomic_DNA"/>
</dbReference>
<dbReference type="InterPro" id="IPR031723">
    <property type="entry name" value="DMSP_lyase"/>
</dbReference>
<dbReference type="SUPFAM" id="SSF51182">
    <property type="entry name" value="RmlC-like cupins"/>
    <property type="match status" value="1"/>
</dbReference>
<dbReference type="KEGG" id="rhl:LPU83_pLPU83d_1303"/>
<proteinExistence type="predicted"/>
<dbReference type="PATRIC" id="fig|348824.6.peg.7022"/>
<evidence type="ECO:0000313" key="1">
    <source>
        <dbReference type="EMBL" id="CDM62673.1"/>
    </source>
</evidence>
<keyword evidence="2" id="KW-1185">Reference proteome</keyword>